<reference evidence="2" key="1">
    <citation type="submission" date="2016-10" db="EMBL/GenBank/DDBJ databases">
        <authorList>
            <person name="Varghese N."/>
            <person name="Submissions S."/>
        </authorList>
    </citation>
    <scope>NUCLEOTIDE SEQUENCE [LARGE SCALE GENOMIC DNA]</scope>
    <source>
        <strain evidence="2">DSM 10146</strain>
    </source>
</reference>
<evidence type="ECO:0000313" key="1">
    <source>
        <dbReference type="EMBL" id="SDE62649.1"/>
    </source>
</evidence>
<sequence length="70" mass="7686">MMGPRQEAQPALFYEVSLEDHVLPDHLLRSIDRFVDLSGIRSCLAGFCSHTGLPSRIWPSRSGSTGASPM</sequence>
<evidence type="ECO:0000313" key="2">
    <source>
        <dbReference type="Proteomes" id="UP000198994"/>
    </source>
</evidence>
<protein>
    <recommendedName>
        <fullName evidence="3">Transposase</fullName>
    </recommendedName>
</protein>
<name>A0A1G7EG66_9RHOB</name>
<accession>A0A1G7EG66</accession>
<dbReference type="EMBL" id="FNAV01000005">
    <property type="protein sequence ID" value="SDE62649.1"/>
    <property type="molecule type" value="Genomic_DNA"/>
</dbReference>
<dbReference type="Proteomes" id="UP000198994">
    <property type="component" value="Unassembled WGS sequence"/>
</dbReference>
<keyword evidence="2" id="KW-1185">Reference proteome</keyword>
<gene>
    <name evidence="1" type="ORF">SAMN04488105_105336</name>
</gene>
<proteinExistence type="predicted"/>
<dbReference type="AlphaFoldDB" id="A0A1G7EG66"/>
<organism evidence="1 2">
    <name type="scientific">Salipiger thiooxidans</name>
    <dbReference type="NCBI Taxonomy" id="282683"/>
    <lineage>
        <taxon>Bacteria</taxon>
        <taxon>Pseudomonadati</taxon>
        <taxon>Pseudomonadota</taxon>
        <taxon>Alphaproteobacteria</taxon>
        <taxon>Rhodobacterales</taxon>
        <taxon>Roseobacteraceae</taxon>
        <taxon>Salipiger</taxon>
    </lineage>
</organism>
<dbReference type="STRING" id="282683.SAMN04488105_105336"/>
<evidence type="ECO:0008006" key="3">
    <source>
        <dbReference type="Google" id="ProtNLM"/>
    </source>
</evidence>